<dbReference type="EMBL" id="AP019840">
    <property type="protein sequence ID" value="BBM52305.1"/>
    <property type="molecule type" value="Genomic_DNA"/>
</dbReference>
<feature type="domain" description="IrrE N-terminal-like" evidence="1">
    <location>
        <begin position="25"/>
        <end position="80"/>
    </location>
</feature>
<keyword evidence="5" id="KW-1185">Reference proteome</keyword>
<dbReference type="Proteomes" id="UP000321378">
    <property type="component" value="Chromosome"/>
</dbReference>
<evidence type="ECO:0000259" key="1">
    <source>
        <dbReference type="Pfam" id="PF06114"/>
    </source>
</evidence>
<reference evidence="2 5" key="1">
    <citation type="submission" date="2019-07" db="EMBL/GenBank/DDBJ databases">
        <title>Complete Genome Sequence of Leptotrichia trevisanii Strain JMUB3870.</title>
        <authorList>
            <person name="Watanabe S."/>
            <person name="Cui L."/>
        </authorList>
    </citation>
    <scope>NUCLEOTIDE SEQUENCE [LARGE SCALE GENOMIC DNA]</scope>
    <source>
        <strain evidence="2 5">JMUB3870</strain>
    </source>
</reference>
<evidence type="ECO:0000313" key="3">
    <source>
        <dbReference type="EMBL" id="BBM52305.1"/>
    </source>
</evidence>
<dbReference type="Proteomes" id="UP000422644">
    <property type="component" value="Chromosome"/>
</dbReference>
<protein>
    <submittedName>
        <fullName evidence="2">Toxin-antitoxin system, toxin component domain protein</fullName>
    </submittedName>
</protein>
<organism evidence="2 5">
    <name type="scientific">Leptotrichia trevisanii</name>
    <dbReference type="NCBI Taxonomy" id="109328"/>
    <lineage>
        <taxon>Bacteria</taxon>
        <taxon>Fusobacteriati</taxon>
        <taxon>Fusobacteriota</taxon>
        <taxon>Fusobacteriia</taxon>
        <taxon>Fusobacteriales</taxon>
        <taxon>Leptotrichiaceae</taxon>
        <taxon>Leptotrichia</taxon>
    </lineage>
</organism>
<reference evidence="3 4" key="2">
    <citation type="submission" date="2019-07" db="EMBL/GenBank/DDBJ databases">
        <title>Complete Genome Sequence of Leptotrichia trevisanii Strain JMUB3935.</title>
        <authorList>
            <person name="Watanabe S."/>
            <person name="Cui L."/>
        </authorList>
    </citation>
    <scope>NUCLEOTIDE SEQUENCE [LARGE SCALE GENOMIC DNA]</scope>
    <source>
        <strain evidence="3 4">JMUB3935</strain>
    </source>
</reference>
<dbReference type="Pfam" id="PF06114">
    <property type="entry name" value="Peptidase_M78"/>
    <property type="match status" value="1"/>
</dbReference>
<dbReference type="InterPro" id="IPR010359">
    <property type="entry name" value="IrrE_HExxH"/>
</dbReference>
<dbReference type="EMBL" id="AP019831">
    <property type="protein sequence ID" value="BBM45170.1"/>
    <property type="molecule type" value="Genomic_DNA"/>
</dbReference>
<gene>
    <name evidence="2" type="ORF">JMUB3870_1288</name>
    <name evidence="3" type="ORF">JMUB3935_1283</name>
</gene>
<sequence length="87" mass="10655">MENYIKEQIKILMLLHNTKDIYFLCRHYKIHILYNNFVLKGSFFIDENNTNFIFLKKGLSPQEEIDILIHEFGHFILHRQYLLNRRG</sequence>
<dbReference type="OrthoDB" id="81005at2"/>
<dbReference type="STRING" id="1122173.GCA_000482505_00008"/>
<evidence type="ECO:0000313" key="5">
    <source>
        <dbReference type="Proteomes" id="UP000422644"/>
    </source>
</evidence>
<proteinExistence type="predicted"/>
<dbReference type="RefSeq" id="WP_036095598.1">
    <property type="nucleotide sequence ID" value="NZ_AP019831.1"/>
</dbReference>
<evidence type="ECO:0000313" key="2">
    <source>
        <dbReference type="EMBL" id="BBM45170.1"/>
    </source>
</evidence>
<dbReference type="Gene3D" id="1.10.10.2910">
    <property type="match status" value="1"/>
</dbReference>
<accession>A0A510K0K8</accession>
<evidence type="ECO:0000313" key="4">
    <source>
        <dbReference type="Proteomes" id="UP000321378"/>
    </source>
</evidence>
<name>A0A510K0K8_9FUSO</name>
<dbReference type="AlphaFoldDB" id="A0A510K0K8"/>